<comment type="similarity">
    <text evidence="2">Belongs to the peptidase C19 family.</text>
</comment>
<evidence type="ECO:0000256" key="6">
    <source>
        <dbReference type="ARBA" id="ARBA00022801"/>
    </source>
</evidence>
<evidence type="ECO:0000256" key="3">
    <source>
        <dbReference type="ARBA" id="ARBA00012759"/>
    </source>
</evidence>
<dbReference type="EC" id="3.4.19.12" evidence="3"/>
<evidence type="ECO:0000256" key="5">
    <source>
        <dbReference type="ARBA" id="ARBA00022786"/>
    </source>
</evidence>
<dbReference type="GO" id="GO:0016579">
    <property type="term" value="P:protein deubiquitination"/>
    <property type="evidence" value="ECO:0007669"/>
    <property type="project" value="InterPro"/>
</dbReference>
<dbReference type="PANTHER" id="PTHR24006">
    <property type="entry name" value="UBIQUITIN CARBOXYL-TERMINAL HYDROLASE"/>
    <property type="match status" value="1"/>
</dbReference>
<dbReference type="Gene3D" id="3.90.70.10">
    <property type="entry name" value="Cysteine proteinases"/>
    <property type="match status" value="1"/>
</dbReference>
<protein>
    <recommendedName>
        <fullName evidence="3">ubiquitinyl hydrolase 1</fullName>
        <ecNumber evidence="3">3.4.19.12</ecNumber>
    </recommendedName>
</protein>
<dbReference type="GO" id="GO:0006508">
    <property type="term" value="P:proteolysis"/>
    <property type="evidence" value="ECO:0007669"/>
    <property type="project" value="UniProtKB-KW"/>
</dbReference>
<dbReference type="InterPro" id="IPR001394">
    <property type="entry name" value="Peptidase_C19_UCH"/>
</dbReference>
<dbReference type="Pfam" id="PF00443">
    <property type="entry name" value="UCH"/>
    <property type="match status" value="1"/>
</dbReference>
<dbReference type="InterPro" id="IPR038765">
    <property type="entry name" value="Papain-like_cys_pep_sf"/>
</dbReference>
<evidence type="ECO:0000256" key="7">
    <source>
        <dbReference type="ARBA" id="ARBA00022807"/>
    </source>
</evidence>
<feature type="domain" description="USP" evidence="8">
    <location>
        <begin position="3"/>
        <end position="298"/>
    </location>
</feature>
<evidence type="ECO:0000256" key="1">
    <source>
        <dbReference type="ARBA" id="ARBA00000707"/>
    </source>
</evidence>
<dbReference type="SUPFAM" id="SSF54001">
    <property type="entry name" value="Cysteine proteinases"/>
    <property type="match status" value="1"/>
</dbReference>
<evidence type="ECO:0000256" key="4">
    <source>
        <dbReference type="ARBA" id="ARBA00022670"/>
    </source>
</evidence>
<sequence length="309" mass="35621">MNFVVENAGNTCYIDSLLMALFFEESIIERLLTTDVRSDQNAGTAMYLQEYIKLNFIDNIRAGLSVTADVMSMLRELLIENGWKKDLIDEHIEQQDVNEFFTFLIDVLNGPLMEIQRSTITEVEVEADNTDDVGPIEKIPFIPLSIPETNTESSLHIKDLLKTWMFENYSNVKRIINGREKTITALNSYHVVNIPYMVALGINRFKNDGIKDKTHIEIQRNILLHNNNNTTPLNNHSWTFHSVVCHKGSSLKQGHYYALLCKKIDKNNYKYYKFDDLATPSLEEVSMSDPDITSQLKTDCVFIIYKYTI</sequence>
<dbReference type="GO" id="GO:0004843">
    <property type="term" value="F:cysteine-type deubiquitinase activity"/>
    <property type="evidence" value="ECO:0007669"/>
    <property type="project" value="UniProtKB-EC"/>
</dbReference>
<dbReference type="InterPro" id="IPR028889">
    <property type="entry name" value="USP"/>
</dbReference>
<reference evidence="9" key="1">
    <citation type="submission" date="2018-10" db="EMBL/GenBank/DDBJ databases">
        <title>Hidden diversity of soil giant viruses.</title>
        <authorList>
            <person name="Schulz F."/>
            <person name="Alteio L."/>
            <person name="Goudeau D."/>
            <person name="Ryan E.M."/>
            <person name="Malmstrom R.R."/>
            <person name="Blanchard J."/>
            <person name="Woyke T."/>
        </authorList>
    </citation>
    <scope>NUCLEOTIDE SEQUENCE</scope>
    <source>
        <strain evidence="9">HOV1</strain>
    </source>
</reference>
<evidence type="ECO:0000259" key="8">
    <source>
        <dbReference type="PROSITE" id="PS50235"/>
    </source>
</evidence>
<gene>
    <name evidence="9" type="ORF">Homavirus29_1</name>
</gene>
<proteinExistence type="inferred from homology"/>
<evidence type="ECO:0000313" key="9">
    <source>
        <dbReference type="EMBL" id="AYV82313.1"/>
    </source>
</evidence>
<keyword evidence="6 9" id="KW-0378">Hydrolase</keyword>
<comment type="catalytic activity">
    <reaction evidence="1">
        <text>Thiol-dependent hydrolysis of ester, thioester, amide, peptide and isopeptide bonds formed by the C-terminal Gly of ubiquitin (a 76-residue protein attached to proteins as an intracellular targeting signal).</text>
        <dbReference type="EC" id="3.4.19.12"/>
    </reaction>
</comment>
<keyword evidence="4" id="KW-0645">Protease</keyword>
<accession>A0A3G5A915</accession>
<name>A0A3G5A915_9VIRU</name>
<dbReference type="EMBL" id="MK072360">
    <property type="protein sequence ID" value="AYV82313.1"/>
    <property type="molecule type" value="Genomic_DNA"/>
</dbReference>
<organism evidence="9">
    <name type="scientific">Homavirus sp</name>
    <dbReference type="NCBI Taxonomy" id="2487769"/>
    <lineage>
        <taxon>Viruses</taxon>
        <taxon>Varidnaviria</taxon>
        <taxon>Bamfordvirae</taxon>
        <taxon>Nucleocytoviricota</taxon>
        <taxon>Megaviricetes</taxon>
        <taxon>Imitervirales</taxon>
        <taxon>Mimiviridae</taxon>
        <taxon>Klosneuvirinae</taxon>
    </lineage>
</organism>
<dbReference type="CDD" id="cd02257">
    <property type="entry name" value="Peptidase_C19"/>
    <property type="match status" value="1"/>
</dbReference>
<keyword evidence="5" id="KW-0833">Ubl conjugation pathway</keyword>
<keyword evidence="7" id="KW-0788">Thiol protease</keyword>
<dbReference type="PROSITE" id="PS50235">
    <property type="entry name" value="USP_3"/>
    <property type="match status" value="1"/>
</dbReference>
<dbReference type="InterPro" id="IPR050164">
    <property type="entry name" value="Peptidase_C19"/>
</dbReference>
<evidence type="ECO:0000256" key="2">
    <source>
        <dbReference type="ARBA" id="ARBA00009085"/>
    </source>
</evidence>
<dbReference type="PANTHER" id="PTHR24006:SF722">
    <property type="entry name" value="UBIQUITIN CARBOXYL-TERMINAL HYDROLASE 48"/>
    <property type="match status" value="1"/>
</dbReference>